<dbReference type="PANTHER" id="PTHR35089">
    <property type="entry name" value="CHAPERONE PROTEIN SKP"/>
    <property type="match status" value="1"/>
</dbReference>
<dbReference type="Pfam" id="PF03938">
    <property type="entry name" value="OmpH"/>
    <property type="match status" value="1"/>
</dbReference>
<accession>A0A5B7ZWY4</accession>
<organism evidence="4 5">
    <name type="scientific">Hymenobacter jejuensis</name>
    <dbReference type="NCBI Taxonomy" id="2502781"/>
    <lineage>
        <taxon>Bacteria</taxon>
        <taxon>Pseudomonadati</taxon>
        <taxon>Bacteroidota</taxon>
        <taxon>Cytophagia</taxon>
        <taxon>Cytophagales</taxon>
        <taxon>Hymenobacteraceae</taxon>
        <taxon>Hymenobacter</taxon>
    </lineage>
</organism>
<evidence type="ECO:0000256" key="2">
    <source>
        <dbReference type="ARBA" id="ARBA00022729"/>
    </source>
</evidence>
<keyword evidence="3" id="KW-1133">Transmembrane helix</keyword>
<evidence type="ECO:0000256" key="3">
    <source>
        <dbReference type="SAM" id="Phobius"/>
    </source>
</evidence>
<comment type="similarity">
    <text evidence="1">Belongs to the Skp family.</text>
</comment>
<dbReference type="AlphaFoldDB" id="A0A5B7ZWY4"/>
<dbReference type="EMBL" id="CP040896">
    <property type="protein sequence ID" value="QDA59470.1"/>
    <property type="molecule type" value="Genomic_DNA"/>
</dbReference>
<dbReference type="RefSeq" id="WP_139514651.1">
    <property type="nucleotide sequence ID" value="NZ_CP040896.1"/>
</dbReference>
<dbReference type="InterPro" id="IPR005632">
    <property type="entry name" value="Chaperone_Skp"/>
</dbReference>
<dbReference type="InterPro" id="IPR024930">
    <property type="entry name" value="Skp_dom_sf"/>
</dbReference>
<dbReference type="OrthoDB" id="1145062at2"/>
<keyword evidence="5" id="KW-1185">Reference proteome</keyword>
<protein>
    <submittedName>
        <fullName evidence="4">OmpH family outer membrane protein</fullName>
    </submittedName>
</protein>
<dbReference type="SUPFAM" id="SSF111384">
    <property type="entry name" value="OmpH-like"/>
    <property type="match status" value="1"/>
</dbReference>
<dbReference type="GO" id="GO:0005829">
    <property type="term" value="C:cytosol"/>
    <property type="evidence" value="ECO:0007669"/>
    <property type="project" value="TreeGrafter"/>
</dbReference>
<dbReference type="SMART" id="SM00935">
    <property type="entry name" value="OmpH"/>
    <property type="match status" value="1"/>
</dbReference>
<proteinExistence type="inferred from homology"/>
<sequence length="213" mass="23499">MNNSLRLIIDAVLVIAVAVLFYLHFADKSAAKVAPAKVVATKTDSTGTVTTEPSTAVVADTDKVAFVVSDKLLADYKGMQDARKAFEGKAKGWERQNETLVRSFQAAVQKYQQQAPSLTPEQRAATEQQLETQRIQSGQKQQQIQQQAQEQEAKMTKQVLDRVDKQVETYGKANGYRLILISAPGGAIAYGRKDMDITAAVVKYLNQEYTAKK</sequence>
<gene>
    <name evidence="4" type="ORF">FHG12_04825</name>
</gene>
<keyword evidence="2" id="KW-0732">Signal</keyword>
<name>A0A5B7ZWY4_9BACT</name>
<feature type="transmembrane region" description="Helical" evidence="3">
    <location>
        <begin position="7"/>
        <end position="25"/>
    </location>
</feature>
<keyword evidence="3" id="KW-0812">Transmembrane</keyword>
<evidence type="ECO:0000256" key="1">
    <source>
        <dbReference type="ARBA" id="ARBA00009091"/>
    </source>
</evidence>
<dbReference type="Proteomes" id="UP000305398">
    <property type="component" value="Chromosome"/>
</dbReference>
<evidence type="ECO:0000313" key="4">
    <source>
        <dbReference type="EMBL" id="QDA59470.1"/>
    </source>
</evidence>
<evidence type="ECO:0000313" key="5">
    <source>
        <dbReference type="Proteomes" id="UP000305398"/>
    </source>
</evidence>
<reference evidence="4 5" key="1">
    <citation type="submission" date="2019-06" db="EMBL/GenBank/DDBJ databases">
        <authorList>
            <person name="Srinivasan S."/>
        </authorList>
    </citation>
    <scope>NUCLEOTIDE SEQUENCE [LARGE SCALE GENOMIC DNA]</scope>
    <source>
        <strain evidence="4 5">17J68-5</strain>
    </source>
</reference>
<dbReference type="Gene3D" id="3.30.910.20">
    <property type="entry name" value="Skp domain"/>
    <property type="match status" value="1"/>
</dbReference>
<dbReference type="GO" id="GO:0051082">
    <property type="term" value="F:unfolded protein binding"/>
    <property type="evidence" value="ECO:0007669"/>
    <property type="project" value="InterPro"/>
</dbReference>
<dbReference type="PANTHER" id="PTHR35089:SF1">
    <property type="entry name" value="CHAPERONE PROTEIN SKP"/>
    <property type="match status" value="1"/>
</dbReference>
<dbReference type="KEGG" id="hyj:FHG12_04825"/>
<dbReference type="GO" id="GO:0050821">
    <property type="term" value="P:protein stabilization"/>
    <property type="evidence" value="ECO:0007669"/>
    <property type="project" value="TreeGrafter"/>
</dbReference>
<keyword evidence="3" id="KW-0472">Membrane</keyword>